<name>A0A444VI34_9FLAO</name>
<evidence type="ECO:0000313" key="2">
    <source>
        <dbReference type="Proteomes" id="UP000290261"/>
    </source>
</evidence>
<sequence>MNKCPKIIAYDTEIEKKLITYTIRLSWTAIAKYLSASMAPVSEGLGYNSITTTEIYLKNFENAAFDQINELAIVYTLSLSTISLNHSQTLLFPSI</sequence>
<proteinExistence type="predicted"/>
<dbReference type="RefSeq" id="WP_129656005.1">
    <property type="nucleotide sequence ID" value="NZ_ML142914.1"/>
</dbReference>
<protein>
    <submittedName>
        <fullName evidence="1">Uncharacterized protein</fullName>
    </submittedName>
</protein>
<dbReference type="Proteomes" id="UP000290261">
    <property type="component" value="Unassembled WGS sequence"/>
</dbReference>
<evidence type="ECO:0000313" key="1">
    <source>
        <dbReference type="EMBL" id="RYC50425.1"/>
    </source>
</evidence>
<dbReference type="AlphaFoldDB" id="A0A444VI34"/>
<gene>
    <name evidence="1" type="ORF">DN53_05770</name>
</gene>
<dbReference type="EMBL" id="JJMP01000010">
    <property type="protein sequence ID" value="RYC50425.1"/>
    <property type="molecule type" value="Genomic_DNA"/>
</dbReference>
<accession>A0A444VI34</accession>
<organism evidence="1 2">
    <name type="scientific">Flagellimonas olearia</name>
    <dbReference type="NCBI Taxonomy" id="552546"/>
    <lineage>
        <taxon>Bacteria</taxon>
        <taxon>Pseudomonadati</taxon>
        <taxon>Bacteroidota</taxon>
        <taxon>Flavobacteriia</taxon>
        <taxon>Flavobacteriales</taxon>
        <taxon>Flavobacteriaceae</taxon>
        <taxon>Flagellimonas</taxon>
    </lineage>
</organism>
<reference evidence="1 2" key="1">
    <citation type="submission" date="2014-04" db="EMBL/GenBank/DDBJ databases">
        <title>Whole genome of Muricauda olearia.</title>
        <authorList>
            <person name="Zhang X.-H."/>
            <person name="Tang K."/>
        </authorList>
    </citation>
    <scope>NUCLEOTIDE SEQUENCE [LARGE SCALE GENOMIC DNA]</scope>
    <source>
        <strain evidence="1 2">Th120</strain>
    </source>
</reference>
<comment type="caution">
    <text evidence="1">The sequence shown here is derived from an EMBL/GenBank/DDBJ whole genome shotgun (WGS) entry which is preliminary data.</text>
</comment>
<keyword evidence="2" id="KW-1185">Reference proteome</keyword>